<feature type="domain" description="DUF6533" evidence="2">
    <location>
        <begin position="19"/>
        <end position="61"/>
    </location>
</feature>
<keyword evidence="1" id="KW-0812">Transmembrane</keyword>
<feature type="transmembrane region" description="Helical" evidence="1">
    <location>
        <begin position="51"/>
        <end position="73"/>
    </location>
</feature>
<evidence type="ECO:0000256" key="1">
    <source>
        <dbReference type="SAM" id="Phobius"/>
    </source>
</evidence>
<evidence type="ECO:0000313" key="3">
    <source>
        <dbReference type="EMBL" id="KAJ7096577.1"/>
    </source>
</evidence>
<accession>A0AAD6UEW0</accession>
<dbReference type="Pfam" id="PF20151">
    <property type="entry name" value="DUF6533"/>
    <property type="match status" value="1"/>
</dbReference>
<feature type="transmembrane region" description="Helical" evidence="1">
    <location>
        <begin position="108"/>
        <end position="129"/>
    </location>
</feature>
<dbReference type="AlphaFoldDB" id="A0AAD6UEW0"/>
<reference evidence="3" key="1">
    <citation type="submission" date="2023-03" db="EMBL/GenBank/DDBJ databases">
        <title>Massive genome expansion in bonnet fungi (Mycena s.s.) driven by repeated elements and novel gene families across ecological guilds.</title>
        <authorList>
            <consortium name="Lawrence Berkeley National Laboratory"/>
            <person name="Harder C.B."/>
            <person name="Miyauchi S."/>
            <person name="Viragh M."/>
            <person name="Kuo A."/>
            <person name="Thoen E."/>
            <person name="Andreopoulos B."/>
            <person name="Lu D."/>
            <person name="Skrede I."/>
            <person name="Drula E."/>
            <person name="Henrissat B."/>
            <person name="Morin E."/>
            <person name="Kohler A."/>
            <person name="Barry K."/>
            <person name="LaButti K."/>
            <person name="Morin E."/>
            <person name="Salamov A."/>
            <person name="Lipzen A."/>
            <person name="Mereny Z."/>
            <person name="Hegedus B."/>
            <person name="Baldrian P."/>
            <person name="Stursova M."/>
            <person name="Weitz H."/>
            <person name="Taylor A."/>
            <person name="Grigoriev I.V."/>
            <person name="Nagy L.G."/>
            <person name="Martin F."/>
            <person name="Kauserud H."/>
        </authorList>
    </citation>
    <scope>NUCLEOTIDE SEQUENCE</scope>
    <source>
        <strain evidence="3">CBHHK173m</strain>
    </source>
</reference>
<proteinExistence type="predicted"/>
<sequence length="300" mass="33876">MEDESIVTAQAIRLHNELHVISITFLYWDHALTFDDEVRFLWRKVKTRSTYYFFINRYLACFGDAVITVFQFTAVPISWSEYFCLSSLMLNILLTLRIYALYGLNKRVYVGMLGFGAVLLAVSCWALVGKNGIPDPDAVGCHIAVHEKLGVYMAVPWEALVIYDITIFIALLYKSREKRRETQMLWRGNAVVSLLIRDGAIYFMIMALMNLGNISTYYIAGPLLRGSLSTMASCMSVTMTSRLMLNLHAVDRTGIFSTTSRLGSAYDNQIELDTLRTGDLDRSLHAHVESMDLESGGGLQ</sequence>
<feature type="transmembrane region" description="Helical" evidence="1">
    <location>
        <begin position="79"/>
        <end position="96"/>
    </location>
</feature>
<evidence type="ECO:0000313" key="4">
    <source>
        <dbReference type="Proteomes" id="UP001222325"/>
    </source>
</evidence>
<dbReference type="EMBL" id="JARJCN010000011">
    <property type="protein sequence ID" value="KAJ7096577.1"/>
    <property type="molecule type" value="Genomic_DNA"/>
</dbReference>
<keyword evidence="1" id="KW-0472">Membrane</keyword>
<keyword evidence="1" id="KW-1133">Transmembrane helix</keyword>
<comment type="caution">
    <text evidence="3">The sequence shown here is derived from an EMBL/GenBank/DDBJ whole genome shotgun (WGS) entry which is preliminary data.</text>
</comment>
<keyword evidence="4" id="KW-1185">Reference proteome</keyword>
<gene>
    <name evidence="3" type="ORF">B0H15DRAFT_962627</name>
</gene>
<feature type="transmembrane region" description="Helical" evidence="1">
    <location>
        <begin position="194"/>
        <end position="220"/>
    </location>
</feature>
<organism evidence="3 4">
    <name type="scientific">Mycena belliarum</name>
    <dbReference type="NCBI Taxonomy" id="1033014"/>
    <lineage>
        <taxon>Eukaryota</taxon>
        <taxon>Fungi</taxon>
        <taxon>Dikarya</taxon>
        <taxon>Basidiomycota</taxon>
        <taxon>Agaricomycotina</taxon>
        <taxon>Agaricomycetes</taxon>
        <taxon>Agaricomycetidae</taxon>
        <taxon>Agaricales</taxon>
        <taxon>Marasmiineae</taxon>
        <taxon>Mycenaceae</taxon>
        <taxon>Mycena</taxon>
    </lineage>
</organism>
<dbReference type="InterPro" id="IPR045340">
    <property type="entry name" value="DUF6533"/>
</dbReference>
<name>A0AAD6UEW0_9AGAR</name>
<evidence type="ECO:0000259" key="2">
    <source>
        <dbReference type="Pfam" id="PF20151"/>
    </source>
</evidence>
<dbReference type="Proteomes" id="UP001222325">
    <property type="component" value="Unassembled WGS sequence"/>
</dbReference>
<feature type="transmembrane region" description="Helical" evidence="1">
    <location>
        <begin position="149"/>
        <end position="173"/>
    </location>
</feature>
<protein>
    <recommendedName>
        <fullName evidence="2">DUF6533 domain-containing protein</fullName>
    </recommendedName>
</protein>